<keyword evidence="3" id="KW-0732">Signal</keyword>
<name>A0ABN7T5N7_OIKDI</name>
<feature type="compositionally biased region" description="Basic and acidic residues" evidence="1">
    <location>
        <begin position="54"/>
        <end position="63"/>
    </location>
</feature>
<feature type="chain" id="PRO_5045193849" evidence="3">
    <location>
        <begin position="18"/>
        <end position="236"/>
    </location>
</feature>
<protein>
    <submittedName>
        <fullName evidence="4">Oidioi.mRNA.OKI2018_I69.chr2.g4992.t1.cds</fullName>
    </submittedName>
</protein>
<organism evidence="4 5">
    <name type="scientific">Oikopleura dioica</name>
    <name type="common">Tunicate</name>
    <dbReference type="NCBI Taxonomy" id="34765"/>
    <lineage>
        <taxon>Eukaryota</taxon>
        <taxon>Metazoa</taxon>
        <taxon>Chordata</taxon>
        <taxon>Tunicata</taxon>
        <taxon>Appendicularia</taxon>
        <taxon>Copelata</taxon>
        <taxon>Oikopleuridae</taxon>
        <taxon>Oikopleura</taxon>
    </lineage>
</organism>
<sequence>MLVFGLFSIFTFGVTKGEVEIEKFLNFSSSSESSEDYSEVSDASSESSSDEPEEKGIRPDKTSDDETIIVKSGYCRKCERYGGVCIEDNVDSSFDSASDDEDQAKRMICSCKFMDCDPEFLDEAVSRPVCDQEWIIQELFHFLKTDEDYISSYSENPLDFYETEDYEEVILPKPTSTKSTTTTQKSSTIEAEILTTKEVDPGISEKDRTTALIIGIVEGLAFVTLVAVLTVSLTRS</sequence>
<feature type="region of interest" description="Disordered" evidence="1">
    <location>
        <begin position="28"/>
        <end position="63"/>
    </location>
</feature>
<reference evidence="4 5" key="1">
    <citation type="submission" date="2021-04" db="EMBL/GenBank/DDBJ databases">
        <authorList>
            <person name="Bliznina A."/>
        </authorList>
    </citation>
    <scope>NUCLEOTIDE SEQUENCE [LARGE SCALE GENOMIC DNA]</scope>
</reference>
<evidence type="ECO:0000256" key="3">
    <source>
        <dbReference type="SAM" id="SignalP"/>
    </source>
</evidence>
<evidence type="ECO:0000313" key="4">
    <source>
        <dbReference type="EMBL" id="CAG5110608.1"/>
    </source>
</evidence>
<gene>
    <name evidence="4" type="ORF">OKIOD_LOCUS13757</name>
</gene>
<dbReference type="Proteomes" id="UP001158576">
    <property type="component" value="Chromosome 2"/>
</dbReference>
<feature type="signal peptide" evidence="3">
    <location>
        <begin position="1"/>
        <end position="17"/>
    </location>
</feature>
<keyword evidence="2" id="KW-1133">Transmembrane helix</keyword>
<accession>A0ABN7T5N7</accession>
<keyword evidence="5" id="KW-1185">Reference proteome</keyword>
<dbReference type="EMBL" id="OU015567">
    <property type="protein sequence ID" value="CAG5110608.1"/>
    <property type="molecule type" value="Genomic_DNA"/>
</dbReference>
<evidence type="ECO:0000256" key="1">
    <source>
        <dbReference type="SAM" id="MobiDB-lite"/>
    </source>
</evidence>
<evidence type="ECO:0000256" key="2">
    <source>
        <dbReference type="SAM" id="Phobius"/>
    </source>
</evidence>
<feature type="transmembrane region" description="Helical" evidence="2">
    <location>
        <begin position="211"/>
        <end position="233"/>
    </location>
</feature>
<keyword evidence="2" id="KW-0812">Transmembrane</keyword>
<evidence type="ECO:0000313" key="5">
    <source>
        <dbReference type="Proteomes" id="UP001158576"/>
    </source>
</evidence>
<keyword evidence="2" id="KW-0472">Membrane</keyword>
<proteinExistence type="predicted"/>